<dbReference type="FunFam" id="3.80.10.10:FF:000383">
    <property type="entry name" value="Leucine-rich repeat receptor protein kinase EMS1"/>
    <property type="match status" value="1"/>
</dbReference>
<evidence type="ECO:0000256" key="9">
    <source>
        <dbReference type="ARBA" id="ARBA00023180"/>
    </source>
</evidence>
<dbReference type="SUPFAM" id="SSF52058">
    <property type="entry name" value="L domain-like"/>
    <property type="match status" value="2"/>
</dbReference>
<feature type="compositionally biased region" description="Low complexity" evidence="11">
    <location>
        <begin position="241"/>
        <end position="254"/>
    </location>
</feature>
<dbReference type="Proteomes" id="UP001153069">
    <property type="component" value="Unassembled WGS sequence"/>
</dbReference>
<organism evidence="13 14">
    <name type="scientific">Seminavis robusta</name>
    <dbReference type="NCBI Taxonomy" id="568900"/>
    <lineage>
        <taxon>Eukaryota</taxon>
        <taxon>Sar</taxon>
        <taxon>Stramenopiles</taxon>
        <taxon>Ochrophyta</taxon>
        <taxon>Bacillariophyta</taxon>
        <taxon>Bacillariophyceae</taxon>
        <taxon>Bacillariophycidae</taxon>
        <taxon>Naviculales</taxon>
        <taxon>Naviculaceae</taxon>
        <taxon>Seminavis</taxon>
    </lineage>
</organism>
<feature type="region of interest" description="Disordered" evidence="11">
    <location>
        <begin position="234"/>
        <end position="256"/>
    </location>
</feature>
<evidence type="ECO:0000256" key="4">
    <source>
        <dbReference type="ARBA" id="ARBA00022729"/>
    </source>
</evidence>
<dbReference type="AlphaFoldDB" id="A0A9N8E3J5"/>
<gene>
    <name evidence="13" type="ORF">SEMRO_623_G177150.1</name>
</gene>
<evidence type="ECO:0000256" key="3">
    <source>
        <dbReference type="ARBA" id="ARBA00022692"/>
    </source>
</evidence>
<reference evidence="13" key="1">
    <citation type="submission" date="2020-06" db="EMBL/GenBank/DDBJ databases">
        <authorList>
            <consortium name="Plant Systems Biology data submission"/>
        </authorList>
    </citation>
    <scope>NUCLEOTIDE SEQUENCE</scope>
    <source>
        <strain evidence="13">D6</strain>
    </source>
</reference>
<dbReference type="GO" id="GO:0012505">
    <property type="term" value="C:endomembrane system"/>
    <property type="evidence" value="ECO:0007669"/>
    <property type="project" value="UniProtKB-SubCell"/>
</dbReference>
<accession>A0A9N8E3J5</accession>
<evidence type="ECO:0000313" key="14">
    <source>
        <dbReference type="Proteomes" id="UP001153069"/>
    </source>
</evidence>
<evidence type="ECO:0000256" key="6">
    <source>
        <dbReference type="ARBA" id="ARBA00022989"/>
    </source>
</evidence>
<keyword evidence="8" id="KW-0675">Receptor</keyword>
<feature type="compositionally biased region" description="Low complexity" evidence="11">
    <location>
        <begin position="276"/>
        <end position="290"/>
    </location>
</feature>
<keyword evidence="3 12" id="KW-0812">Transmembrane</keyword>
<sequence>MEKEASANQAPQEATLPTGTTPVRSQRLSVDTEEELEAAENSPAVQALMDFDIDEMEAKEKALDSRVGNSTPGAHPAQPPSSLMNVDAEREAALASAGVQSVLPEYQEKQKKLLETVSERSLLCQEPSLASGQAGTAEESGSYQIAVGDVQMLEDKLVDMAHSGNGATLVRAGNAVGYNEQSVNDVRMLEDKIVDMANRGKGARLVQYENADSDVEILEQRILEMARRESEALPGAYANGPPQQQQQQPQQPDQTEQELLASAFAAAPEGARHMDSSTGSFQSEESSSQGLVEAKPVREESLLRIPEAIPSDSVRSRRQKLLDEDKRFRRWTAAAVAGFCLIFMTLIVIVAVAVPPRNGAETTEVPTESPAIGPPSVALVANTSYVINLPDYTIEALMDQNSSQSKAYGWLEADPMLEEYSKEKLLQRMALATFFFATSGESWTINEDWLSYDVDECSWFSKYNISGATGGTADLLGWIIVDQFHGPDVCDNKGSYLQLVLPHNGLTSTSNLPKEITLLSNLKRLDYLFCADMALTSTLPTELGKMVNMKEMYIGKVDMTGPIPSEISQMSHLSALDLSRAGLTGTLPIGIGNLTFLKYLHLNKNSISGTLPTEVGLLTAMESLILNHNQLSGTIPSEIGNLPSFRDLVFETNQITGAVPSEIGQLSNLEIMALGDLLITGTIPLEVWLLPSLWFFGISQNNVEGSIPTEIGLASMDLLYIYDNAWSGGIPSEIGLHTGLLELSIERSTLSGTLPSEMALLSNLQYVWMHDTPLSGSFPWTPGNETQMIWMWLNGTMLEGEIPDKYCSIEWLVFDCPDMCGCDCPCPTVNPNATATLLATNDTDSR</sequence>
<keyword evidence="7 12" id="KW-0472">Membrane</keyword>
<dbReference type="PANTHER" id="PTHR48052:SF5">
    <property type="entry name" value="MDIS1-INTERACTING RECEPTOR LIKE KINASE 2-LIKE"/>
    <property type="match status" value="1"/>
</dbReference>
<keyword evidence="5" id="KW-0677">Repeat</keyword>
<evidence type="ECO:0000256" key="11">
    <source>
        <dbReference type="SAM" id="MobiDB-lite"/>
    </source>
</evidence>
<dbReference type="EMBL" id="CAICTM010000622">
    <property type="protein sequence ID" value="CAB9513951.1"/>
    <property type="molecule type" value="Genomic_DNA"/>
</dbReference>
<comment type="caution">
    <text evidence="13">The sequence shown here is derived from an EMBL/GenBank/DDBJ whole genome shotgun (WGS) entry which is preliminary data.</text>
</comment>
<dbReference type="GO" id="GO:0005886">
    <property type="term" value="C:plasma membrane"/>
    <property type="evidence" value="ECO:0007669"/>
    <property type="project" value="UniProtKB-SubCell"/>
</dbReference>
<dbReference type="InterPro" id="IPR032675">
    <property type="entry name" value="LRR_dom_sf"/>
</dbReference>
<evidence type="ECO:0000256" key="8">
    <source>
        <dbReference type="ARBA" id="ARBA00023170"/>
    </source>
</evidence>
<evidence type="ECO:0000256" key="5">
    <source>
        <dbReference type="ARBA" id="ARBA00022737"/>
    </source>
</evidence>
<evidence type="ECO:0000256" key="12">
    <source>
        <dbReference type="SAM" id="Phobius"/>
    </source>
</evidence>
<dbReference type="Pfam" id="PF00560">
    <property type="entry name" value="LRR_1"/>
    <property type="match status" value="2"/>
</dbReference>
<feature type="compositionally biased region" description="Polar residues" evidence="11">
    <location>
        <begin position="1"/>
        <end position="29"/>
    </location>
</feature>
<feature type="transmembrane region" description="Helical" evidence="12">
    <location>
        <begin position="331"/>
        <end position="354"/>
    </location>
</feature>
<feature type="region of interest" description="Disordered" evidence="11">
    <location>
        <begin position="1"/>
        <end position="82"/>
    </location>
</feature>
<proteinExistence type="predicted"/>
<evidence type="ECO:0000313" key="13">
    <source>
        <dbReference type="EMBL" id="CAB9513951.1"/>
    </source>
</evidence>
<keyword evidence="9" id="KW-0325">Glycoprotein</keyword>
<dbReference type="InterPro" id="IPR001611">
    <property type="entry name" value="Leu-rich_rpt"/>
</dbReference>
<evidence type="ECO:0000256" key="7">
    <source>
        <dbReference type="ARBA" id="ARBA00023136"/>
    </source>
</evidence>
<keyword evidence="6 12" id="KW-1133">Transmembrane helix</keyword>
<protein>
    <submittedName>
        <fullName evidence="13">Leucine Rich Repeat</fullName>
    </submittedName>
</protein>
<keyword evidence="2" id="KW-1003">Cell membrane</keyword>
<keyword evidence="4" id="KW-0732">Signal</keyword>
<comment type="subcellular location">
    <subcellularLocation>
        <location evidence="1">Cell membrane</location>
    </subcellularLocation>
    <subcellularLocation>
        <location evidence="10">Endomembrane system</location>
        <topology evidence="10">Single-pass membrane protein</topology>
    </subcellularLocation>
</comment>
<evidence type="ECO:0000256" key="2">
    <source>
        <dbReference type="ARBA" id="ARBA00022475"/>
    </source>
</evidence>
<dbReference type="PANTHER" id="PTHR48052">
    <property type="entry name" value="UNNAMED PRODUCT"/>
    <property type="match status" value="1"/>
</dbReference>
<evidence type="ECO:0000256" key="10">
    <source>
        <dbReference type="ARBA" id="ARBA00037847"/>
    </source>
</evidence>
<feature type="region of interest" description="Disordered" evidence="11">
    <location>
        <begin position="269"/>
        <end position="295"/>
    </location>
</feature>
<dbReference type="OrthoDB" id="1053178at2759"/>
<name>A0A9N8E3J5_9STRA</name>
<evidence type="ECO:0000256" key="1">
    <source>
        <dbReference type="ARBA" id="ARBA00004236"/>
    </source>
</evidence>
<dbReference type="Gene3D" id="3.80.10.10">
    <property type="entry name" value="Ribonuclease Inhibitor"/>
    <property type="match status" value="1"/>
</dbReference>
<keyword evidence="14" id="KW-1185">Reference proteome</keyword>